<comment type="similarity">
    <text evidence="3 15 17">Belongs to the RNA methyltransferase TrmD family.</text>
</comment>
<comment type="catalytic activity">
    <reaction evidence="14 15 17">
        <text>guanosine(37) in tRNA + S-adenosyl-L-methionine = N(1)-methylguanosine(37) in tRNA + S-adenosyl-L-homocysteine + H(+)</text>
        <dbReference type="Rhea" id="RHEA:36899"/>
        <dbReference type="Rhea" id="RHEA-COMP:10145"/>
        <dbReference type="Rhea" id="RHEA-COMP:10147"/>
        <dbReference type="ChEBI" id="CHEBI:15378"/>
        <dbReference type="ChEBI" id="CHEBI:57856"/>
        <dbReference type="ChEBI" id="CHEBI:59789"/>
        <dbReference type="ChEBI" id="CHEBI:73542"/>
        <dbReference type="ChEBI" id="CHEBI:74269"/>
        <dbReference type="EC" id="2.1.1.228"/>
    </reaction>
</comment>
<evidence type="ECO:0000256" key="16">
    <source>
        <dbReference type="PIRSR" id="PIRSR000386-1"/>
    </source>
</evidence>
<keyword evidence="8 15" id="KW-0489">Methyltransferase</keyword>
<feature type="binding site" evidence="15 16">
    <location>
        <position position="120"/>
    </location>
    <ligand>
        <name>S-adenosyl-L-methionine</name>
        <dbReference type="ChEBI" id="CHEBI:59789"/>
    </ligand>
</feature>
<feature type="domain" description="tRNA methyltransferase TRMD/TRM10-type" evidence="18">
    <location>
        <begin position="1"/>
        <end position="227"/>
    </location>
</feature>
<evidence type="ECO:0000256" key="3">
    <source>
        <dbReference type="ARBA" id="ARBA00007630"/>
    </source>
</evidence>
<evidence type="ECO:0000259" key="18">
    <source>
        <dbReference type="Pfam" id="PF01746"/>
    </source>
</evidence>
<dbReference type="EMBL" id="MHMY01000006">
    <property type="protein sequence ID" value="OGZ35857.1"/>
    <property type="molecule type" value="Genomic_DNA"/>
</dbReference>
<evidence type="ECO:0000256" key="15">
    <source>
        <dbReference type="HAMAP-Rule" id="MF_00605"/>
    </source>
</evidence>
<dbReference type="InterPro" id="IPR016009">
    <property type="entry name" value="tRNA_MeTrfase_TRMD/TRM10"/>
</dbReference>
<keyword evidence="11 15" id="KW-0819">tRNA processing</keyword>
<comment type="caution">
    <text evidence="19">The sequence shown here is derived from an EMBL/GenBank/DDBJ whole genome shotgun (WGS) entry which is preliminary data.</text>
</comment>
<evidence type="ECO:0000256" key="11">
    <source>
        <dbReference type="ARBA" id="ARBA00022694"/>
    </source>
</evidence>
<keyword evidence="7 15" id="KW-0963">Cytoplasm</keyword>
<protein>
    <recommendedName>
        <fullName evidence="6 15">tRNA (guanine-N(1)-)-methyltransferase</fullName>
        <ecNumber evidence="5 15">2.1.1.228</ecNumber>
    </recommendedName>
    <alternativeName>
        <fullName evidence="12 15">M1G-methyltransferase</fullName>
    </alternativeName>
    <alternativeName>
        <fullName evidence="13 15">tRNA [GM37] methyltransferase</fullName>
    </alternativeName>
</protein>
<evidence type="ECO:0000256" key="9">
    <source>
        <dbReference type="ARBA" id="ARBA00022679"/>
    </source>
</evidence>
<dbReference type="Proteomes" id="UP000176974">
    <property type="component" value="Unassembled WGS sequence"/>
</dbReference>
<name>A0A1G2FDG8_9BACT</name>
<dbReference type="PIRSF" id="PIRSF000386">
    <property type="entry name" value="tRNA_mtase"/>
    <property type="match status" value="1"/>
</dbReference>
<evidence type="ECO:0000256" key="1">
    <source>
        <dbReference type="ARBA" id="ARBA00002634"/>
    </source>
</evidence>
<dbReference type="InterPro" id="IPR029026">
    <property type="entry name" value="tRNA_m1G_MTases_N"/>
</dbReference>
<evidence type="ECO:0000256" key="7">
    <source>
        <dbReference type="ARBA" id="ARBA00022490"/>
    </source>
</evidence>
<dbReference type="GO" id="GO:0002939">
    <property type="term" value="P:tRNA N1-guanine methylation"/>
    <property type="evidence" value="ECO:0007669"/>
    <property type="project" value="TreeGrafter"/>
</dbReference>
<dbReference type="Gene3D" id="3.40.1280.10">
    <property type="match status" value="1"/>
</dbReference>
<evidence type="ECO:0000256" key="13">
    <source>
        <dbReference type="ARBA" id="ARBA00033392"/>
    </source>
</evidence>
<dbReference type="NCBIfam" id="TIGR00088">
    <property type="entry name" value="trmD"/>
    <property type="match status" value="1"/>
</dbReference>
<evidence type="ECO:0000256" key="12">
    <source>
        <dbReference type="ARBA" id="ARBA00029736"/>
    </source>
</evidence>
<evidence type="ECO:0000256" key="14">
    <source>
        <dbReference type="ARBA" id="ARBA00047783"/>
    </source>
</evidence>
<dbReference type="GO" id="GO:0052906">
    <property type="term" value="F:tRNA (guanine(37)-N1)-methyltransferase activity"/>
    <property type="evidence" value="ECO:0007669"/>
    <property type="project" value="UniProtKB-UniRule"/>
</dbReference>
<evidence type="ECO:0000256" key="17">
    <source>
        <dbReference type="RuleBase" id="RU003464"/>
    </source>
</evidence>
<evidence type="ECO:0000256" key="2">
    <source>
        <dbReference type="ARBA" id="ARBA00004496"/>
    </source>
</evidence>
<evidence type="ECO:0000313" key="19">
    <source>
        <dbReference type="EMBL" id="OGZ35857.1"/>
    </source>
</evidence>
<dbReference type="InterPro" id="IPR023148">
    <property type="entry name" value="tRNA_m1G_MeTrfase_C_sf"/>
</dbReference>
<dbReference type="InterPro" id="IPR029028">
    <property type="entry name" value="Alpha/beta_knot_MTases"/>
</dbReference>
<evidence type="ECO:0000256" key="4">
    <source>
        <dbReference type="ARBA" id="ARBA00011738"/>
    </source>
</evidence>
<feature type="binding site" evidence="15 16">
    <location>
        <begin position="140"/>
        <end position="145"/>
    </location>
    <ligand>
        <name>S-adenosyl-L-methionine</name>
        <dbReference type="ChEBI" id="CHEBI:59789"/>
    </ligand>
</feature>
<dbReference type="PANTHER" id="PTHR46417">
    <property type="entry name" value="TRNA (GUANINE-N(1)-)-METHYLTRANSFERASE"/>
    <property type="match status" value="1"/>
</dbReference>
<reference evidence="19 20" key="1">
    <citation type="journal article" date="2016" name="Nat. Commun.">
        <title>Thousands of microbial genomes shed light on interconnected biogeochemical processes in an aquifer system.</title>
        <authorList>
            <person name="Anantharaman K."/>
            <person name="Brown C.T."/>
            <person name="Hug L.A."/>
            <person name="Sharon I."/>
            <person name="Castelle C.J."/>
            <person name="Probst A.J."/>
            <person name="Thomas B.C."/>
            <person name="Singh A."/>
            <person name="Wilkins M.J."/>
            <person name="Karaoz U."/>
            <person name="Brodie E.L."/>
            <person name="Williams K.H."/>
            <person name="Hubbard S.S."/>
            <person name="Banfield J.F."/>
        </authorList>
    </citation>
    <scope>NUCLEOTIDE SEQUENCE [LARGE SCALE GENOMIC DNA]</scope>
</reference>
<dbReference type="FunFam" id="3.40.1280.10:FF:000001">
    <property type="entry name" value="tRNA (guanine-N(1)-)-methyltransferase"/>
    <property type="match status" value="1"/>
</dbReference>
<dbReference type="Pfam" id="PF01746">
    <property type="entry name" value="tRNA_m1G_MT"/>
    <property type="match status" value="1"/>
</dbReference>
<accession>A0A1G2FDG8</accession>
<dbReference type="GO" id="GO:0005829">
    <property type="term" value="C:cytosol"/>
    <property type="evidence" value="ECO:0007669"/>
    <property type="project" value="TreeGrafter"/>
</dbReference>
<dbReference type="AlphaFoldDB" id="A0A1G2FDG8"/>
<sequence>MTFDIITIFPNIFDSYFKESIIRRAQERKIVKINIRNLRDYTKDKHKTVDDKPYGGGPGMILKVEPIFKAVKNVRIVGDVGDVKKTSLTKTILLSAKGKKFDQKMAYRFSKLDRIILICGRYEGVDERVAQHIADEEISIGDYILTGGELPAMIVVDAISRLMPGVIKEDSLREETFSFKNKREKLEIKIEKEYPQYTRPEVFRGWRTPKTLLSGNHKKIEEWKKKHRG</sequence>
<comment type="subcellular location">
    <subcellularLocation>
        <location evidence="2 15 17">Cytoplasm</location>
    </subcellularLocation>
</comment>
<dbReference type="SUPFAM" id="SSF75217">
    <property type="entry name" value="alpha/beta knot"/>
    <property type="match status" value="1"/>
</dbReference>
<evidence type="ECO:0000256" key="6">
    <source>
        <dbReference type="ARBA" id="ARBA00014679"/>
    </source>
</evidence>
<evidence type="ECO:0000256" key="10">
    <source>
        <dbReference type="ARBA" id="ARBA00022691"/>
    </source>
</evidence>
<evidence type="ECO:0000256" key="8">
    <source>
        <dbReference type="ARBA" id="ARBA00022603"/>
    </source>
</evidence>
<dbReference type="CDD" id="cd18080">
    <property type="entry name" value="TrmD-like"/>
    <property type="match status" value="1"/>
</dbReference>
<keyword evidence="9 15" id="KW-0808">Transferase</keyword>
<dbReference type="EC" id="2.1.1.228" evidence="5 15"/>
<proteinExistence type="inferred from homology"/>
<dbReference type="InterPro" id="IPR002649">
    <property type="entry name" value="tRNA_m1G_MeTrfase_TrmD"/>
</dbReference>
<comment type="subunit">
    <text evidence="4 15 17">Homodimer.</text>
</comment>
<evidence type="ECO:0000313" key="20">
    <source>
        <dbReference type="Proteomes" id="UP000176974"/>
    </source>
</evidence>
<comment type="function">
    <text evidence="1 15 17">Specifically methylates guanosine-37 in various tRNAs.</text>
</comment>
<evidence type="ECO:0000256" key="5">
    <source>
        <dbReference type="ARBA" id="ARBA00012807"/>
    </source>
</evidence>
<keyword evidence="10 15" id="KW-0949">S-adenosyl-L-methionine</keyword>
<dbReference type="PANTHER" id="PTHR46417:SF1">
    <property type="entry name" value="TRNA (GUANINE-N(1)-)-METHYLTRANSFERASE"/>
    <property type="match status" value="1"/>
</dbReference>
<gene>
    <name evidence="15" type="primary">trmD</name>
    <name evidence="19" type="ORF">A2815_00450</name>
</gene>
<dbReference type="Gene3D" id="1.10.1270.20">
    <property type="entry name" value="tRNA(m1g37)methyltransferase, domain 2"/>
    <property type="match status" value="1"/>
</dbReference>
<organism evidence="19 20">
    <name type="scientific">Candidatus Portnoybacteria bacterium RIFCSPHIGHO2_01_FULL_40_12b</name>
    <dbReference type="NCBI Taxonomy" id="1801994"/>
    <lineage>
        <taxon>Bacteria</taxon>
        <taxon>Candidatus Portnoyibacteriota</taxon>
    </lineage>
</organism>
<dbReference type="HAMAP" id="MF_00605">
    <property type="entry name" value="TrmD"/>
    <property type="match status" value="1"/>
</dbReference>
<dbReference type="NCBIfam" id="NF000648">
    <property type="entry name" value="PRK00026.1"/>
    <property type="match status" value="1"/>
</dbReference>